<dbReference type="EMBL" id="CM055743">
    <property type="protein sequence ID" value="KAJ8000194.1"/>
    <property type="molecule type" value="Genomic_DNA"/>
</dbReference>
<reference evidence="1" key="1">
    <citation type="submission" date="2021-05" db="EMBL/GenBank/DDBJ databases">
        <authorList>
            <person name="Pan Q."/>
            <person name="Jouanno E."/>
            <person name="Zahm M."/>
            <person name="Klopp C."/>
            <person name="Cabau C."/>
            <person name="Louis A."/>
            <person name="Berthelot C."/>
            <person name="Parey E."/>
            <person name="Roest Crollius H."/>
            <person name="Montfort J."/>
            <person name="Robinson-Rechavi M."/>
            <person name="Bouchez O."/>
            <person name="Lampietro C."/>
            <person name="Lopez Roques C."/>
            <person name="Donnadieu C."/>
            <person name="Postlethwait J."/>
            <person name="Bobe J."/>
            <person name="Dillon D."/>
            <person name="Chandos A."/>
            <person name="von Hippel F."/>
            <person name="Guiguen Y."/>
        </authorList>
    </citation>
    <scope>NUCLEOTIDE SEQUENCE</scope>
    <source>
        <strain evidence="1">YG-Jan2019</strain>
    </source>
</reference>
<dbReference type="Proteomes" id="UP001157502">
    <property type="component" value="Chromosome 16"/>
</dbReference>
<protein>
    <submittedName>
        <fullName evidence="1">Uncharacterized protein</fullName>
    </submittedName>
</protein>
<proteinExistence type="predicted"/>
<comment type="caution">
    <text evidence="1">The sequence shown here is derived from an EMBL/GenBank/DDBJ whole genome shotgun (WGS) entry which is preliminary data.</text>
</comment>
<sequence>MFMADTGTGVCGVGQSPGSGPGSGLCNPRKFSEKIALLTQRQAEDTAAFQEVMMDITSTRIQVQRARQSRSTGPFYGGSLPNVNQIGRSTSDVQGQLSGSSDNGCPSRFLHSMAERTQGDGRLSFPVRPNRRHNDNSPYRSLHLSPPPEPSWRRNWSGSSPMDRSHLMPPSSTHLNRTNSDSALHTSVRNTHTGETLSPNQHVLTSRNRHSVFPYPVPPIEENVFEGKPLRKPNKISTGIKLHKVPDTKSLSLPDQQYGDLLNVPSVLNGSGSLPDLSSLYLPSPQPAGVDYDKLSHSSCLITASSTGQLSGTFSHLGANEEEFPLPGLSVSLQGSFSNPLLQSSHSNPNIQSSLSSHSLSSSLSSASLNLSLSNPSLKSSPSNQSLQSFLSNSSLSGQSLQSATSHCSYSSGFGGSRSCSSSSLSCSPRPSSQAQVPLSRRRNPLSPLVLPTGGESRWLQSKQFSPVGSPTLSSITQGVLLNTNQLPKESRPPAYPQRQPPPECPPATLRALNGGPSQRQAPLTERFQQSRQEHKETAQQQNTVWQRQDVCDLQQPYQERRWRPHSSHLPCGNLDWNGQNTLSPQMVPTMPISRKHQAQARGRSSAHQKVHGQKDQIQMTEISSQMSSFMDNDTGLCNESSVLDHLQHESYIGLHLTPSQTQALSQQLGQLSKEPLVGDSGSQALLGKDGEINRNWAPGMSLYSPNQSTDDCHNVLVTGQTAYEDFSSVLPMLGFDMDTFSLDNPLQIDPLDLEELNMLADGEMIDNTVKGHCSNLLR</sequence>
<organism evidence="1 2">
    <name type="scientific">Dallia pectoralis</name>
    <name type="common">Alaska blackfish</name>
    <dbReference type="NCBI Taxonomy" id="75939"/>
    <lineage>
        <taxon>Eukaryota</taxon>
        <taxon>Metazoa</taxon>
        <taxon>Chordata</taxon>
        <taxon>Craniata</taxon>
        <taxon>Vertebrata</taxon>
        <taxon>Euteleostomi</taxon>
        <taxon>Actinopterygii</taxon>
        <taxon>Neopterygii</taxon>
        <taxon>Teleostei</taxon>
        <taxon>Protacanthopterygii</taxon>
        <taxon>Esociformes</taxon>
        <taxon>Umbridae</taxon>
        <taxon>Dallia</taxon>
    </lineage>
</organism>
<gene>
    <name evidence="1" type="ORF">DPEC_G00202310</name>
</gene>
<accession>A0ACC2G913</accession>
<evidence type="ECO:0000313" key="1">
    <source>
        <dbReference type="EMBL" id="KAJ8000194.1"/>
    </source>
</evidence>
<name>A0ACC2G913_DALPE</name>
<evidence type="ECO:0000313" key="2">
    <source>
        <dbReference type="Proteomes" id="UP001157502"/>
    </source>
</evidence>
<keyword evidence="2" id="KW-1185">Reference proteome</keyword>